<dbReference type="AlphaFoldDB" id="A0A194VAL4"/>
<dbReference type="OrthoDB" id="3545468at2759"/>
<evidence type="ECO:0000313" key="2">
    <source>
        <dbReference type="EMBL" id="KUI61015.1"/>
    </source>
</evidence>
<keyword evidence="3" id="KW-1185">Reference proteome</keyword>
<gene>
    <name evidence="2" type="ORF">VP1G_08190</name>
</gene>
<accession>A0A194VAL4</accession>
<sequence>MASTLTLLSLFLPSLVSAFSDVTPVQVGAGTCYYFPNWQDVAGSDITGGFFFHPDQADNSTIDGLYTRVEVFNKTIIDITTDAEEAKEAYYCINGSVKEYYTDTPVYISETNGELAFLESGFVPEVYQHQVDGVTLDGVFLGYAGVTAWAYTFVPSTGGAGIVDTFTMRLLEEQDAPLEGGEFYGFLKIASV</sequence>
<evidence type="ECO:0000256" key="1">
    <source>
        <dbReference type="SAM" id="SignalP"/>
    </source>
</evidence>
<feature type="signal peptide" evidence="1">
    <location>
        <begin position="1"/>
        <end position="18"/>
    </location>
</feature>
<name>A0A194VAL4_CYTMA</name>
<proteinExistence type="predicted"/>
<protein>
    <submittedName>
        <fullName evidence="2">Uncharacterized protein</fullName>
    </submittedName>
</protein>
<keyword evidence="1" id="KW-0732">Signal</keyword>
<organism evidence="2 3">
    <name type="scientific">Cytospora mali</name>
    <name type="common">Apple Valsa canker fungus</name>
    <name type="synonym">Valsa mali</name>
    <dbReference type="NCBI Taxonomy" id="578113"/>
    <lineage>
        <taxon>Eukaryota</taxon>
        <taxon>Fungi</taxon>
        <taxon>Dikarya</taxon>
        <taxon>Ascomycota</taxon>
        <taxon>Pezizomycotina</taxon>
        <taxon>Sordariomycetes</taxon>
        <taxon>Sordariomycetidae</taxon>
        <taxon>Diaporthales</taxon>
        <taxon>Cytosporaceae</taxon>
        <taxon>Cytospora</taxon>
    </lineage>
</organism>
<dbReference type="Proteomes" id="UP000078576">
    <property type="component" value="Unassembled WGS sequence"/>
</dbReference>
<reference evidence="3" key="1">
    <citation type="submission" date="2014-12" db="EMBL/GenBank/DDBJ databases">
        <title>Genome Sequence of Valsa Canker Pathogens Uncovers a Specific Adaption of Colonization on Woody Bark.</title>
        <authorList>
            <person name="Yin Z."/>
            <person name="Liu H."/>
            <person name="Gao X."/>
            <person name="Li Z."/>
            <person name="Song N."/>
            <person name="Ke X."/>
            <person name="Dai Q."/>
            <person name="Wu Y."/>
            <person name="Sun Y."/>
            <person name="Xu J.-R."/>
            <person name="Kang Z.K."/>
            <person name="Wang L."/>
            <person name="Huang L."/>
        </authorList>
    </citation>
    <scope>NUCLEOTIDE SEQUENCE [LARGE SCALE GENOMIC DNA]</scope>
    <source>
        <strain evidence="3">SXYL134</strain>
    </source>
</reference>
<dbReference type="EMBL" id="KN714764">
    <property type="protein sequence ID" value="KUI61015.1"/>
    <property type="molecule type" value="Genomic_DNA"/>
</dbReference>
<feature type="chain" id="PRO_5008266321" evidence="1">
    <location>
        <begin position="19"/>
        <end position="192"/>
    </location>
</feature>
<evidence type="ECO:0000313" key="3">
    <source>
        <dbReference type="Proteomes" id="UP000078576"/>
    </source>
</evidence>